<evidence type="ECO:0000313" key="12">
    <source>
        <dbReference type="EMBL" id="VTQ84547.1"/>
    </source>
</evidence>
<comment type="similarity">
    <text evidence="11">Belongs to the KdpC family.</text>
</comment>
<keyword evidence="9 11" id="KW-0406">Ion transport</keyword>
<comment type="subunit">
    <text evidence="11">The system is composed of three essential subunits: KdpA, KdpB and KdpC.</text>
</comment>
<name>A0A4V6KC06_HATHI</name>
<organism evidence="12 13">
    <name type="scientific">Hathewaya histolytica</name>
    <name type="common">Clostridium histolyticum</name>
    <dbReference type="NCBI Taxonomy" id="1498"/>
    <lineage>
        <taxon>Bacteria</taxon>
        <taxon>Bacillati</taxon>
        <taxon>Bacillota</taxon>
        <taxon>Clostridia</taxon>
        <taxon>Eubacteriales</taxon>
        <taxon>Clostridiaceae</taxon>
        <taxon>Hathewaya</taxon>
    </lineage>
</organism>
<evidence type="ECO:0000256" key="4">
    <source>
        <dbReference type="ARBA" id="ARBA00022692"/>
    </source>
</evidence>
<protein>
    <recommendedName>
        <fullName evidence="11">Potassium-transporting ATPase KdpC subunit</fullName>
    </recommendedName>
    <alternativeName>
        <fullName evidence="11">ATP phosphohydrolase [potassium-transporting] C chain</fullName>
    </alternativeName>
    <alternativeName>
        <fullName evidence="11">Potassium-binding and translocating subunit C</fullName>
    </alternativeName>
    <alternativeName>
        <fullName evidence="11">Potassium-translocating ATPase C chain</fullName>
    </alternativeName>
</protein>
<evidence type="ECO:0000256" key="5">
    <source>
        <dbReference type="ARBA" id="ARBA00022741"/>
    </source>
</evidence>
<dbReference type="EMBL" id="LR590481">
    <property type="protein sequence ID" value="VTQ84547.1"/>
    <property type="molecule type" value="Genomic_DNA"/>
</dbReference>
<dbReference type="PANTHER" id="PTHR30042:SF2">
    <property type="entry name" value="POTASSIUM-TRANSPORTING ATPASE KDPC SUBUNIT"/>
    <property type="match status" value="1"/>
</dbReference>
<dbReference type="GO" id="GO:0005886">
    <property type="term" value="C:plasma membrane"/>
    <property type="evidence" value="ECO:0007669"/>
    <property type="project" value="UniProtKB-SubCell"/>
</dbReference>
<dbReference type="RefSeq" id="WP_138209340.1">
    <property type="nucleotide sequence ID" value="NZ_CBCRUQ010000009.1"/>
</dbReference>
<evidence type="ECO:0000256" key="6">
    <source>
        <dbReference type="ARBA" id="ARBA00022840"/>
    </source>
</evidence>
<keyword evidence="5 11" id="KW-0547">Nucleotide-binding</keyword>
<dbReference type="Proteomes" id="UP000308489">
    <property type="component" value="Chromosome 1"/>
</dbReference>
<accession>A0A4V6KC06</accession>
<keyword evidence="6 11" id="KW-0067">ATP-binding</keyword>
<evidence type="ECO:0000256" key="7">
    <source>
        <dbReference type="ARBA" id="ARBA00022958"/>
    </source>
</evidence>
<evidence type="ECO:0000256" key="11">
    <source>
        <dbReference type="HAMAP-Rule" id="MF_00276"/>
    </source>
</evidence>
<dbReference type="InterPro" id="IPR003820">
    <property type="entry name" value="KdpC"/>
</dbReference>
<feature type="transmembrane region" description="Helical" evidence="11">
    <location>
        <begin position="12"/>
        <end position="33"/>
    </location>
</feature>
<keyword evidence="1 11" id="KW-0813">Transport</keyword>
<dbReference type="PANTHER" id="PTHR30042">
    <property type="entry name" value="POTASSIUM-TRANSPORTING ATPASE C CHAIN"/>
    <property type="match status" value="1"/>
</dbReference>
<evidence type="ECO:0000256" key="2">
    <source>
        <dbReference type="ARBA" id="ARBA00022475"/>
    </source>
</evidence>
<gene>
    <name evidence="11 12" type="primary">kdpC</name>
    <name evidence="12" type="synonym">atkC</name>
    <name evidence="12" type="ORF">NCTC503_00564</name>
</gene>
<dbReference type="HAMAP" id="MF_00276">
    <property type="entry name" value="KdpC"/>
    <property type="match status" value="1"/>
</dbReference>
<dbReference type="AlphaFoldDB" id="A0A4V6KC06"/>
<dbReference type="OrthoDB" id="9809491at2"/>
<dbReference type="NCBIfam" id="TIGR00681">
    <property type="entry name" value="kdpC"/>
    <property type="match status" value="1"/>
</dbReference>
<dbReference type="NCBIfam" id="NF001454">
    <property type="entry name" value="PRK00315.1"/>
    <property type="match status" value="1"/>
</dbReference>
<evidence type="ECO:0000256" key="9">
    <source>
        <dbReference type="ARBA" id="ARBA00023065"/>
    </source>
</evidence>
<evidence type="ECO:0000256" key="10">
    <source>
        <dbReference type="ARBA" id="ARBA00023136"/>
    </source>
</evidence>
<keyword evidence="2 11" id="KW-1003">Cell membrane</keyword>
<keyword evidence="8 11" id="KW-1133">Transmembrane helix</keyword>
<evidence type="ECO:0000256" key="1">
    <source>
        <dbReference type="ARBA" id="ARBA00022448"/>
    </source>
</evidence>
<comment type="subcellular location">
    <subcellularLocation>
        <location evidence="11">Cell membrane</location>
        <topology evidence="11">Single-pass membrane protein</topology>
    </subcellularLocation>
</comment>
<keyword evidence="4 11" id="KW-0812">Transmembrane</keyword>
<dbReference type="GO" id="GO:0008556">
    <property type="term" value="F:P-type potassium transmembrane transporter activity"/>
    <property type="evidence" value="ECO:0007669"/>
    <property type="project" value="InterPro"/>
</dbReference>
<keyword evidence="3 11" id="KW-0633">Potassium transport</keyword>
<keyword evidence="10 11" id="KW-0472">Membrane</keyword>
<evidence type="ECO:0000256" key="8">
    <source>
        <dbReference type="ARBA" id="ARBA00022989"/>
    </source>
</evidence>
<proteinExistence type="inferred from homology"/>
<dbReference type="Pfam" id="PF02669">
    <property type="entry name" value="KdpC"/>
    <property type="match status" value="1"/>
</dbReference>
<keyword evidence="13" id="KW-1185">Reference proteome</keyword>
<dbReference type="KEGG" id="hhw:NCTC503_00564"/>
<dbReference type="PIRSF" id="PIRSF001296">
    <property type="entry name" value="K_ATPase_KdpC"/>
    <property type="match status" value="1"/>
</dbReference>
<keyword evidence="7 11" id="KW-0630">Potassium</keyword>
<reference evidence="12 13" key="1">
    <citation type="submission" date="2019-05" db="EMBL/GenBank/DDBJ databases">
        <authorList>
            <consortium name="Pathogen Informatics"/>
        </authorList>
    </citation>
    <scope>NUCLEOTIDE SEQUENCE [LARGE SCALE GENOMIC DNA]</scope>
    <source>
        <strain evidence="12 13">NCTC503</strain>
    </source>
</reference>
<evidence type="ECO:0000256" key="3">
    <source>
        <dbReference type="ARBA" id="ARBA00022538"/>
    </source>
</evidence>
<evidence type="ECO:0000313" key="13">
    <source>
        <dbReference type="Proteomes" id="UP000308489"/>
    </source>
</evidence>
<sequence length="199" mass="22094">MKIVMKAFRMSIVFLIICGFLYPLVITGLGNVITKKNANGSIIDINGKEVGSEILGQEFRERKYFHGRVSSINYNIKDKSEDNNEVASGASNLAPSNKELIKRVDGDIKEFLKNNPSINKDEITAELLTNSSSGLDPHITPKGAQIQIPSVSKYSGLSETELNALVKKHTEKRQFGVLGEERVNVLNLNLDIYKKLSEK</sequence>
<dbReference type="GO" id="GO:0005524">
    <property type="term" value="F:ATP binding"/>
    <property type="evidence" value="ECO:0007669"/>
    <property type="project" value="UniProtKB-UniRule"/>
</dbReference>
<comment type="function">
    <text evidence="11">Part of the high-affinity ATP-driven potassium transport (or Kdp) system, which catalyzes the hydrolysis of ATP coupled with the electrogenic transport of potassium into the cytoplasm. This subunit acts as a catalytic chaperone that increases the ATP-binding affinity of the ATP-hydrolyzing subunit KdpB by the formation of a transient KdpB/KdpC/ATP ternary complex.</text>
</comment>